<sequence length="363" mass="41161">MLRSSSALSAWYPFRDVGWRRVHHRYSWVLFAVVAPDETRCRDFRWLRNTASAEYMGRTRLYDAGNYNLPSRPSIEDVKFQFRCLQRSDPSFTTHVNLPGNTYLQELIQHGPWDCHDGHTFLGLFKFLAEELHITAGLQKVETVYSVANWAQDNCHLELLEVLIDPADGFKEADSPMFISWPLPCRPVEGLAGPYGPNRASIDPFYLSFITNIVAKNHEFGGTHPLHVAILHGDTASALAWINKLPNLEGVFNFLGQSPFYMALKPECQEVLQTLIDSTPETMDAADKWGYTPLMYAVAMGYEDAVSALIKSGARLSIKTAVGMEDGWISFIGCAFVWDHEDMLWRLINDIPSTARCNELYEL</sequence>
<organism evidence="2 3">
    <name type="scientific">Cercophora newfieldiana</name>
    <dbReference type="NCBI Taxonomy" id="92897"/>
    <lineage>
        <taxon>Eukaryota</taxon>
        <taxon>Fungi</taxon>
        <taxon>Dikarya</taxon>
        <taxon>Ascomycota</taxon>
        <taxon>Pezizomycotina</taxon>
        <taxon>Sordariomycetes</taxon>
        <taxon>Sordariomycetidae</taxon>
        <taxon>Sordariales</taxon>
        <taxon>Lasiosphaeriaceae</taxon>
        <taxon>Cercophora</taxon>
    </lineage>
</organism>
<dbReference type="InterPro" id="IPR036770">
    <property type="entry name" value="Ankyrin_rpt-contain_sf"/>
</dbReference>
<evidence type="ECO:0008006" key="4">
    <source>
        <dbReference type="Google" id="ProtNLM"/>
    </source>
</evidence>
<dbReference type="EMBL" id="JAULSV010000002">
    <property type="protein sequence ID" value="KAK0652834.1"/>
    <property type="molecule type" value="Genomic_DNA"/>
</dbReference>
<reference evidence="2" key="1">
    <citation type="submission" date="2023-06" db="EMBL/GenBank/DDBJ databases">
        <title>Genome-scale phylogeny and comparative genomics of the fungal order Sordariales.</title>
        <authorList>
            <consortium name="Lawrence Berkeley National Laboratory"/>
            <person name="Hensen N."/>
            <person name="Bonometti L."/>
            <person name="Westerberg I."/>
            <person name="Brannstrom I.O."/>
            <person name="Guillou S."/>
            <person name="Cros-Aarteil S."/>
            <person name="Calhoun S."/>
            <person name="Haridas S."/>
            <person name="Kuo A."/>
            <person name="Mondo S."/>
            <person name="Pangilinan J."/>
            <person name="Riley R."/>
            <person name="Labutti K."/>
            <person name="Andreopoulos B."/>
            <person name="Lipzen A."/>
            <person name="Chen C."/>
            <person name="Yanf M."/>
            <person name="Daum C."/>
            <person name="Ng V."/>
            <person name="Clum A."/>
            <person name="Steindorff A."/>
            <person name="Ohm R."/>
            <person name="Martin F."/>
            <person name="Silar P."/>
            <person name="Natvig D."/>
            <person name="Lalanne C."/>
            <person name="Gautier V."/>
            <person name="Ament-Velasquez S.L."/>
            <person name="Kruys A."/>
            <person name="Hutchinson M.I."/>
            <person name="Powell A.J."/>
            <person name="Barry K."/>
            <person name="Miller A.N."/>
            <person name="Grigoriev I.V."/>
            <person name="Debuchy R."/>
            <person name="Gladieux P."/>
            <person name="Thoren M.H."/>
            <person name="Johannesson H."/>
        </authorList>
    </citation>
    <scope>NUCLEOTIDE SEQUENCE</scope>
    <source>
        <strain evidence="2">SMH2532-1</strain>
    </source>
</reference>
<dbReference type="PROSITE" id="PS50297">
    <property type="entry name" value="ANK_REP_REGION"/>
    <property type="match status" value="1"/>
</dbReference>
<dbReference type="Gene3D" id="1.25.40.20">
    <property type="entry name" value="Ankyrin repeat-containing domain"/>
    <property type="match status" value="1"/>
</dbReference>
<evidence type="ECO:0000256" key="1">
    <source>
        <dbReference type="PROSITE-ProRule" id="PRU00023"/>
    </source>
</evidence>
<name>A0AA40CXJ3_9PEZI</name>
<protein>
    <recommendedName>
        <fullName evidence="4">Ankyrin</fullName>
    </recommendedName>
</protein>
<dbReference type="PROSITE" id="PS50088">
    <property type="entry name" value="ANK_REPEAT"/>
    <property type="match status" value="1"/>
</dbReference>
<comment type="caution">
    <text evidence="2">The sequence shown here is derived from an EMBL/GenBank/DDBJ whole genome shotgun (WGS) entry which is preliminary data.</text>
</comment>
<feature type="repeat" description="ANK" evidence="1">
    <location>
        <begin position="289"/>
        <end position="321"/>
    </location>
</feature>
<keyword evidence="3" id="KW-1185">Reference proteome</keyword>
<evidence type="ECO:0000313" key="3">
    <source>
        <dbReference type="Proteomes" id="UP001174936"/>
    </source>
</evidence>
<accession>A0AA40CXJ3</accession>
<dbReference type="SUPFAM" id="SSF48403">
    <property type="entry name" value="Ankyrin repeat"/>
    <property type="match status" value="1"/>
</dbReference>
<keyword evidence="1" id="KW-0040">ANK repeat</keyword>
<dbReference type="SMART" id="SM00248">
    <property type="entry name" value="ANK"/>
    <property type="match status" value="3"/>
</dbReference>
<gene>
    <name evidence="2" type="ORF">B0T16DRAFT_106100</name>
</gene>
<dbReference type="InterPro" id="IPR002110">
    <property type="entry name" value="Ankyrin_rpt"/>
</dbReference>
<dbReference type="Pfam" id="PF12796">
    <property type="entry name" value="Ank_2"/>
    <property type="match status" value="1"/>
</dbReference>
<dbReference type="AlphaFoldDB" id="A0AA40CXJ3"/>
<dbReference type="Proteomes" id="UP001174936">
    <property type="component" value="Unassembled WGS sequence"/>
</dbReference>
<evidence type="ECO:0000313" key="2">
    <source>
        <dbReference type="EMBL" id="KAK0652834.1"/>
    </source>
</evidence>
<proteinExistence type="predicted"/>